<sequence>MLRPRAPTGFARRTFATTRSAPPSTSSIGTRAALVAAGAAAAVGSYTLVQQQRALDLDPEPAKGKWETGGVGQAMKPEVFLWGRNAHGVASPSSPASVPSTVKRPSAAPALSTFILRDLALAETYGVAVDARGDVLQWGAGYGGSGVERTLTGKDLVRAVPTSEGKVFGLTKKGEVWVFASDKASQRPAGQAVDVANEARDGGWKWVLGKGTLWGRSGRSDVEALKLVTDVKLDKGEKFISLSAGASHLLALTSRGRSFALPLCLSANTYGQLGVRSVTLLAPPHPGSSPAGALTVRLEPNERLNEIDWSKEQQARQPKKIDPLLLPAIAPPTPSNPNPKGSLVPSLNTPGPNSLNESSQLQLHPDPAHHAALERSIHFCTTLSEIPALRGIEVAELVAGKKHSLARLGGKAEGRVLGWGANNYGQLGLGPSLSYPIIPVPTEVPFIRSPAYTGSSKSAHVACERIAAGGNVSYFVTRSRENGVDLLATGQGQFGALGYGQWAHATSPVRVKTVSGLREWNEQTGKVEFVGIKDVQAGEGHVAVVLDNAVKHDDGSAFGRDVFVWGYNEFYQLGTGRRSNLPTPQHLAPLPYPGPAPTAIAAAPEAPVSPEGSLSSGTTSPMPHKRMQLSPSLPTPSLKDAKLPRGTVVEEAIVAGDGGSGVFWRVVNP</sequence>
<evidence type="ECO:0000256" key="2">
    <source>
        <dbReference type="SAM" id="MobiDB-lite"/>
    </source>
</evidence>
<feature type="compositionally biased region" description="Low complexity" evidence="2">
    <location>
        <begin position="597"/>
        <end position="610"/>
    </location>
</feature>
<evidence type="ECO:0000256" key="1">
    <source>
        <dbReference type="PROSITE-ProRule" id="PRU00235"/>
    </source>
</evidence>
<dbReference type="PROSITE" id="PS50012">
    <property type="entry name" value="RCC1_3"/>
    <property type="match status" value="2"/>
</dbReference>
<evidence type="ECO:0000313" key="3">
    <source>
        <dbReference type="EMBL" id="KPV75676.1"/>
    </source>
</evidence>
<feature type="repeat" description="RCC1" evidence="1">
    <location>
        <begin position="414"/>
        <end position="479"/>
    </location>
</feature>
<dbReference type="OMA" id="RSIHFCT"/>
<gene>
    <name evidence="3" type="ORF">RHOBADRAFT_52713</name>
</gene>
<dbReference type="EMBL" id="KQ474077">
    <property type="protein sequence ID" value="KPV75676.1"/>
    <property type="molecule type" value="Genomic_DNA"/>
</dbReference>
<dbReference type="GeneID" id="28976920"/>
<dbReference type="OrthoDB" id="10256179at2759"/>
<accession>A0A194S8E6</accession>
<dbReference type="PANTHER" id="PTHR47563:SF1">
    <property type="entry name" value="PROTEIN FMP25, MITOCHONDRIAL"/>
    <property type="match status" value="1"/>
</dbReference>
<name>A0A194S8E6_RHOGW</name>
<dbReference type="GO" id="GO:0034551">
    <property type="term" value="P:mitochondrial respiratory chain complex III assembly"/>
    <property type="evidence" value="ECO:0007669"/>
    <property type="project" value="TreeGrafter"/>
</dbReference>
<protein>
    <submittedName>
        <fullName evidence="3">Uncharacterized protein</fullName>
    </submittedName>
</protein>
<feature type="region of interest" description="Disordered" evidence="2">
    <location>
        <begin position="325"/>
        <end position="362"/>
    </location>
</feature>
<dbReference type="STRING" id="578459.A0A194S8E6"/>
<dbReference type="InterPro" id="IPR000408">
    <property type="entry name" value="Reg_chr_condens"/>
</dbReference>
<dbReference type="PANTHER" id="PTHR47563">
    <property type="entry name" value="PROTEIN FMP25, MITOCHONDRIAL"/>
    <property type="match status" value="1"/>
</dbReference>
<feature type="region of interest" description="Disordered" evidence="2">
    <location>
        <begin position="596"/>
        <end position="640"/>
    </location>
</feature>
<keyword evidence="4" id="KW-1185">Reference proteome</keyword>
<feature type="repeat" description="RCC1" evidence="1">
    <location>
        <begin position="484"/>
        <end position="548"/>
    </location>
</feature>
<feature type="compositionally biased region" description="Polar residues" evidence="2">
    <location>
        <begin position="345"/>
        <end position="362"/>
    </location>
</feature>
<dbReference type="AlphaFoldDB" id="A0A194S8E6"/>
<feature type="compositionally biased region" description="Polar residues" evidence="2">
    <location>
        <begin position="612"/>
        <end position="621"/>
    </location>
</feature>
<dbReference type="Proteomes" id="UP000053890">
    <property type="component" value="Unassembled WGS sequence"/>
</dbReference>
<dbReference type="InterPro" id="IPR009091">
    <property type="entry name" value="RCC1/BLIP-II"/>
</dbReference>
<dbReference type="Gene3D" id="2.130.10.30">
    <property type="entry name" value="Regulator of chromosome condensation 1/beta-lactamase-inhibitor protein II"/>
    <property type="match status" value="2"/>
</dbReference>
<dbReference type="Pfam" id="PF00415">
    <property type="entry name" value="RCC1"/>
    <property type="match status" value="2"/>
</dbReference>
<reference evidence="3 4" key="1">
    <citation type="journal article" date="2015" name="Front. Microbiol.">
        <title>Genome sequence of the plant growth promoting endophytic yeast Rhodotorula graminis WP1.</title>
        <authorList>
            <person name="Firrincieli A."/>
            <person name="Otillar R."/>
            <person name="Salamov A."/>
            <person name="Schmutz J."/>
            <person name="Khan Z."/>
            <person name="Redman R.S."/>
            <person name="Fleck N.D."/>
            <person name="Lindquist E."/>
            <person name="Grigoriev I.V."/>
            <person name="Doty S.L."/>
        </authorList>
    </citation>
    <scope>NUCLEOTIDE SEQUENCE [LARGE SCALE GENOMIC DNA]</scope>
    <source>
        <strain evidence="3 4">WP1</strain>
    </source>
</reference>
<evidence type="ECO:0000313" key="4">
    <source>
        <dbReference type="Proteomes" id="UP000053890"/>
    </source>
</evidence>
<organism evidence="3 4">
    <name type="scientific">Rhodotorula graminis (strain WP1)</name>
    <dbReference type="NCBI Taxonomy" id="578459"/>
    <lineage>
        <taxon>Eukaryota</taxon>
        <taxon>Fungi</taxon>
        <taxon>Dikarya</taxon>
        <taxon>Basidiomycota</taxon>
        <taxon>Pucciniomycotina</taxon>
        <taxon>Microbotryomycetes</taxon>
        <taxon>Sporidiobolales</taxon>
        <taxon>Sporidiobolaceae</taxon>
        <taxon>Rhodotorula</taxon>
    </lineage>
</organism>
<proteinExistence type="predicted"/>
<dbReference type="RefSeq" id="XP_018271725.1">
    <property type="nucleotide sequence ID" value="XM_018416472.1"/>
</dbReference>
<dbReference type="SUPFAM" id="SSF50985">
    <property type="entry name" value="RCC1/BLIP-II"/>
    <property type="match status" value="1"/>
</dbReference>
<dbReference type="GO" id="GO:0005743">
    <property type="term" value="C:mitochondrial inner membrane"/>
    <property type="evidence" value="ECO:0007669"/>
    <property type="project" value="TreeGrafter"/>
</dbReference>
<dbReference type="InterPro" id="IPR053245">
    <property type="entry name" value="MitoProcess-Associated"/>
</dbReference>